<sequence>MKKLYIFILIIFSNIQFTFAAINVDRTRIIFTGQHKSVSLVLNNQHKTLPYLAQSWIEDEKGNKVSEPFTVLPFIQRIEPNTKSQLKITKTHGLDKLPQDRESLFYFNVREIPPISEKENVMQIAIQSRLKIFYRPSQIENNSDKAWAEVLKYTRHKDNLFIENPTSYYRLWWVKNLRLPL</sequence>
<evidence type="ECO:0000256" key="5">
    <source>
        <dbReference type="ARBA" id="ARBA00022764"/>
    </source>
</evidence>
<dbReference type="AlphaFoldDB" id="K8WK31"/>
<dbReference type="InterPro" id="IPR008962">
    <property type="entry name" value="PapD-like_sf"/>
</dbReference>
<dbReference type="SUPFAM" id="SSF49354">
    <property type="entry name" value="PapD-like"/>
    <property type="match status" value="1"/>
</dbReference>
<dbReference type="PANTHER" id="PTHR30251:SF5">
    <property type="entry name" value="FIMBRIAL CHAPARONE PROTEIN"/>
    <property type="match status" value="1"/>
</dbReference>
<comment type="similarity">
    <text evidence="2 7">Belongs to the periplasmic pilus chaperone family.</text>
</comment>
<dbReference type="Proteomes" id="UP000010290">
    <property type="component" value="Chromosome"/>
</dbReference>
<organism evidence="9 10">
    <name type="scientific">Providencia sneebia DSM 19967</name>
    <dbReference type="NCBI Taxonomy" id="1141660"/>
    <lineage>
        <taxon>Bacteria</taxon>
        <taxon>Pseudomonadati</taxon>
        <taxon>Pseudomonadota</taxon>
        <taxon>Gammaproteobacteria</taxon>
        <taxon>Enterobacterales</taxon>
        <taxon>Morganellaceae</taxon>
        <taxon>Providencia</taxon>
    </lineage>
</organism>
<keyword evidence="5" id="KW-0574">Periplasm</keyword>
<dbReference type="PATRIC" id="fig|1141660.3.peg.682"/>
<evidence type="ECO:0000256" key="2">
    <source>
        <dbReference type="ARBA" id="ARBA00007399"/>
    </source>
</evidence>
<feature type="domain" description="Pili assembly chaperone N-terminal" evidence="8">
    <location>
        <begin position="22"/>
        <end position="139"/>
    </location>
</feature>
<evidence type="ECO:0000313" key="10">
    <source>
        <dbReference type="Proteomes" id="UP000010290"/>
    </source>
</evidence>
<keyword evidence="6 7" id="KW-0143">Chaperone</keyword>
<evidence type="ECO:0000256" key="7">
    <source>
        <dbReference type="RuleBase" id="RU003918"/>
    </source>
</evidence>
<evidence type="ECO:0000256" key="1">
    <source>
        <dbReference type="ARBA" id="ARBA00004418"/>
    </source>
</evidence>
<gene>
    <name evidence="9" type="ORF">OO7_03370</name>
</gene>
<dbReference type="InterPro" id="IPR018046">
    <property type="entry name" value="Pili_assmbl_chaperone_CS"/>
</dbReference>
<dbReference type="PRINTS" id="PR00969">
    <property type="entry name" value="CHAPERONPILI"/>
</dbReference>
<evidence type="ECO:0000256" key="4">
    <source>
        <dbReference type="ARBA" id="ARBA00022729"/>
    </source>
</evidence>
<dbReference type="Gene3D" id="2.60.40.10">
    <property type="entry name" value="Immunoglobulins"/>
    <property type="match status" value="1"/>
</dbReference>
<proteinExistence type="inferred from homology"/>
<dbReference type="InterPro" id="IPR013783">
    <property type="entry name" value="Ig-like_fold"/>
</dbReference>
<evidence type="ECO:0000313" key="9">
    <source>
        <dbReference type="EMBL" id="EKT60326.1"/>
    </source>
</evidence>
<dbReference type="EMBL" id="AKKN01000004">
    <property type="protein sequence ID" value="EKT60326.1"/>
    <property type="molecule type" value="Genomic_DNA"/>
</dbReference>
<dbReference type="Pfam" id="PF00345">
    <property type="entry name" value="PapD_N"/>
    <property type="match status" value="1"/>
</dbReference>
<dbReference type="FunFam" id="2.60.40.10:FF:000458">
    <property type="entry name" value="Molecular chaperone FimC"/>
    <property type="match status" value="1"/>
</dbReference>
<dbReference type="HOGENOM" id="CLU_070768_5_1_6"/>
<dbReference type="GO" id="GO:0071555">
    <property type="term" value="P:cell wall organization"/>
    <property type="evidence" value="ECO:0007669"/>
    <property type="project" value="InterPro"/>
</dbReference>
<keyword evidence="10" id="KW-1185">Reference proteome</keyword>
<comment type="caution">
    <text evidence="9">The sequence shown here is derived from an EMBL/GenBank/DDBJ whole genome shotgun (WGS) entry which is preliminary data.</text>
</comment>
<protein>
    <submittedName>
        <fullName evidence="9">Periplasmic fimbrial chaperone, MrxD</fullName>
    </submittedName>
</protein>
<keyword evidence="4" id="KW-0732">Signal</keyword>
<dbReference type="PROSITE" id="PS00635">
    <property type="entry name" value="PILI_CHAPERONE"/>
    <property type="match status" value="1"/>
</dbReference>
<dbReference type="InterPro" id="IPR050643">
    <property type="entry name" value="Periplasmic_pilus_chap"/>
</dbReference>
<dbReference type="PANTHER" id="PTHR30251">
    <property type="entry name" value="PILUS ASSEMBLY CHAPERONE"/>
    <property type="match status" value="1"/>
</dbReference>
<evidence type="ECO:0000256" key="6">
    <source>
        <dbReference type="ARBA" id="ARBA00023186"/>
    </source>
</evidence>
<comment type="subcellular location">
    <subcellularLocation>
        <location evidence="1 7">Periplasm</location>
    </subcellularLocation>
</comment>
<dbReference type="GO" id="GO:0030288">
    <property type="term" value="C:outer membrane-bounded periplasmic space"/>
    <property type="evidence" value="ECO:0007669"/>
    <property type="project" value="InterPro"/>
</dbReference>
<evidence type="ECO:0000259" key="8">
    <source>
        <dbReference type="Pfam" id="PF00345"/>
    </source>
</evidence>
<name>K8WK31_9GAMM</name>
<dbReference type="InterPro" id="IPR001829">
    <property type="entry name" value="Pili_assmbl_chaperone_bac"/>
</dbReference>
<reference evidence="9 10" key="1">
    <citation type="journal article" date="2012" name="BMC Genomics">
        <title>Comparative genomics of bacteria in the genus Providencia isolated from wild Drosophila melanogaster.</title>
        <authorList>
            <person name="Galac M.R."/>
            <person name="Lazzaro B.P."/>
        </authorList>
    </citation>
    <scope>NUCLEOTIDE SEQUENCE [LARGE SCALE GENOMIC DNA]</scope>
    <source>
        <strain evidence="9 10">DSM 19967</strain>
    </source>
</reference>
<evidence type="ECO:0000256" key="3">
    <source>
        <dbReference type="ARBA" id="ARBA00022558"/>
    </source>
</evidence>
<accession>K8WK31</accession>
<dbReference type="RefSeq" id="WP_008914549.1">
    <property type="nucleotide sequence ID" value="NZ_CM001773.1"/>
</dbReference>
<keyword evidence="3" id="KW-1029">Fimbrium biogenesis</keyword>
<dbReference type="InterPro" id="IPR016147">
    <property type="entry name" value="Pili_assmbl_chaperone_N"/>
</dbReference>